<evidence type="ECO:0000256" key="4">
    <source>
        <dbReference type="SAM" id="Coils"/>
    </source>
</evidence>
<keyword evidence="6" id="KW-1185">Reference proteome</keyword>
<gene>
    <name evidence="5" type="primary">TEKT3_1</name>
    <name evidence="5" type="ORF">FJT64_003311</name>
</gene>
<evidence type="ECO:0000256" key="3">
    <source>
        <dbReference type="RuleBase" id="RU367040"/>
    </source>
</evidence>
<dbReference type="GO" id="GO:0005634">
    <property type="term" value="C:nucleus"/>
    <property type="evidence" value="ECO:0007669"/>
    <property type="project" value="TreeGrafter"/>
</dbReference>
<dbReference type="GO" id="GO:0060271">
    <property type="term" value="P:cilium assembly"/>
    <property type="evidence" value="ECO:0007669"/>
    <property type="project" value="UniProtKB-UniRule"/>
</dbReference>
<dbReference type="Pfam" id="PF03148">
    <property type="entry name" value="Tektin"/>
    <property type="match status" value="1"/>
</dbReference>
<keyword evidence="3" id="KW-0966">Cell projection</keyword>
<keyword evidence="3" id="KW-0969">Cilium</keyword>
<dbReference type="EMBL" id="VIIS01001281">
    <property type="protein sequence ID" value="KAF0300171.1"/>
    <property type="molecule type" value="Genomic_DNA"/>
</dbReference>
<keyword evidence="3" id="KW-0282">Flagellum</keyword>
<comment type="similarity">
    <text evidence="1 3">Belongs to the tektin family.</text>
</comment>
<dbReference type="GO" id="GO:0015630">
    <property type="term" value="C:microtubule cytoskeleton"/>
    <property type="evidence" value="ECO:0007669"/>
    <property type="project" value="UniProtKB-UniRule"/>
</dbReference>
<evidence type="ECO:0000313" key="6">
    <source>
        <dbReference type="Proteomes" id="UP000440578"/>
    </source>
</evidence>
<dbReference type="GO" id="GO:0060294">
    <property type="term" value="P:cilium movement involved in cell motility"/>
    <property type="evidence" value="ECO:0007669"/>
    <property type="project" value="UniProtKB-UniRule"/>
</dbReference>
<evidence type="ECO:0000313" key="5">
    <source>
        <dbReference type="EMBL" id="KAF0300171.1"/>
    </source>
</evidence>
<evidence type="ECO:0000256" key="1">
    <source>
        <dbReference type="ARBA" id="ARBA00007209"/>
    </source>
</evidence>
<dbReference type="Proteomes" id="UP000440578">
    <property type="component" value="Unassembled WGS sequence"/>
</dbReference>
<dbReference type="AlphaFoldDB" id="A0A6A4WDV2"/>
<feature type="coiled-coil region" evidence="4">
    <location>
        <begin position="267"/>
        <end position="308"/>
    </location>
</feature>
<dbReference type="OrthoDB" id="9886517at2759"/>
<comment type="subcellular location">
    <subcellularLocation>
        <location evidence="3">Cytoplasm</location>
        <location evidence="3">Cytoskeleton</location>
        <location evidence="3">Cilium axoneme</location>
    </subcellularLocation>
</comment>
<name>A0A6A4WDV2_AMPAM</name>
<dbReference type="GO" id="GO:0005930">
    <property type="term" value="C:axoneme"/>
    <property type="evidence" value="ECO:0007669"/>
    <property type="project" value="UniProtKB-SubCell"/>
</dbReference>
<reference evidence="5 6" key="1">
    <citation type="submission" date="2019-07" db="EMBL/GenBank/DDBJ databases">
        <title>Draft genome assembly of a fouling barnacle, Amphibalanus amphitrite (Darwin, 1854): The first reference genome for Thecostraca.</title>
        <authorList>
            <person name="Kim W."/>
        </authorList>
    </citation>
    <scope>NUCLEOTIDE SEQUENCE [LARGE SCALE GENOMIC DNA]</scope>
    <source>
        <strain evidence="5">SNU_AA5</strain>
        <tissue evidence="5">Soma without cirri and trophi</tissue>
    </source>
</reference>
<keyword evidence="2" id="KW-0963">Cytoplasm</keyword>
<protein>
    <recommendedName>
        <fullName evidence="3">Tektin</fullName>
    </recommendedName>
</protein>
<dbReference type="PRINTS" id="PR00511">
    <property type="entry name" value="TEKTIN"/>
</dbReference>
<accession>A0A6A4WDV2</accession>
<dbReference type="InterPro" id="IPR048256">
    <property type="entry name" value="Tektin-like"/>
</dbReference>
<proteinExistence type="inferred from homology"/>
<sequence length="413" mass="46445">MSALFHHTSDVTGGCQCCRSAGGGRPANLDFPSLPLVAGTAPLSQYTVADWHQTNHDNLTTCDRRRAAGAQARCAAQRAIRDADRAAAQAQRESTQRLAERAGAVGRWRHEVLHELELNSQETERLEEARRRAECLHNELAAPLRLAEDNRRARQLRTGPDLVHDPVEAGLEREAGVLVAMRERLCRTLDHVSGSLQELRETRTALYPGIERWDRTQSNPDSWEEHTRRLVQQSQTARANSAAVRAEVESVTHGAVSEHWQAWTSTNQALAARAQQTQEARNRIQQELSRLTQEIAEQERHRAALRRALAAQTPHLRVAHTRLERRTHRPGLELCRDPAMDRLQGEVREIGDSVHVLQRQLSELETALAGLLQQKAKMEDELRVKANSLLIDRDQVLGSRRAFPVTSIVTKCL</sequence>
<dbReference type="PANTHER" id="PTHR19960">
    <property type="entry name" value="TEKTIN"/>
    <property type="match status" value="1"/>
</dbReference>
<feature type="coiled-coil region" evidence="4">
    <location>
        <begin position="354"/>
        <end position="381"/>
    </location>
</feature>
<dbReference type="InterPro" id="IPR000435">
    <property type="entry name" value="Tektins"/>
</dbReference>
<comment type="caution">
    <text evidence="5">The sequence shown here is derived from an EMBL/GenBank/DDBJ whole genome shotgun (WGS) entry which is preliminary data.</text>
</comment>
<organism evidence="5 6">
    <name type="scientific">Amphibalanus amphitrite</name>
    <name type="common">Striped barnacle</name>
    <name type="synonym">Balanus amphitrite</name>
    <dbReference type="NCBI Taxonomy" id="1232801"/>
    <lineage>
        <taxon>Eukaryota</taxon>
        <taxon>Metazoa</taxon>
        <taxon>Ecdysozoa</taxon>
        <taxon>Arthropoda</taxon>
        <taxon>Crustacea</taxon>
        <taxon>Multicrustacea</taxon>
        <taxon>Cirripedia</taxon>
        <taxon>Thoracica</taxon>
        <taxon>Thoracicalcarea</taxon>
        <taxon>Balanomorpha</taxon>
        <taxon>Balanoidea</taxon>
        <taxon>Balanidae</taxon>
        <taxon>Amphibalaninae</taxon>
        <taxon>Amphibalanus</taxon>
    </lineage>
</organism>
<dbReference type="PANTHER" id="PTHR19960:SF11">
    <property type="entry name" value="TEKTIN"/>
    <property type="match status" value="1"/>
</dbReference>
<evidence type="ECO:0000256" key="2">
    <source>
        <dbReference type="ARBA" id="ARBA00022490"/>
    </source>
</evidence>
<keyword evidence="4" id="KW-0175">Coiled coil</keyword>